<evidence type="ECO:0000259" key="4">
    <source>
        <dbReference type="Pfam" id="PF05592"/>
    </source>
</evidence>
<dbReference type="InterPro" id="IPR013737">
    <property type="entry name" value="Bac_rhamnosid_N"/>
</dbReference>
<dbReference type="Gene3D" id="2.60.420.10">
    <property type="entry name" value="Maltose phosphorylase, domain 3"/>
    <property type="match status" value="1"/>
</dbReference>
<dbReference type="InterPro" id="IPR016007">
    <property type="entry name" value="Alpha_rhamnosid"/>
</dbReference>
<dbReference type="Pfam" id="PF17390">
    <property type="entry name" value="Bac_rhamnosid_C"/>
    <property type="match status" value="1"/>
</dbReference>
<protein>
    <recommendedName>
        <fullName evidence="2">alpha-L-rhamnosidase</fullName>
        <ecNumber evidence="2">3.2.1.40</ecNumber>
    </recommendedName>
</protein>
<dbReference type="InterPro" id="IPR008928">
    <property type="entry name" value="6-hairpin_glycosidase_sf"/>
</dbReference>
<evidence type="ECO:0000313" key="8">
    <source>
        <dbReference type="EMBL" id="GHO98188.1"/>
    </source>
</evidence>
<dbReference type="InterPro" id="IPR012341">
    <property type="entry name" value="6hp_glycosidase-like_sf"/>
</dbReference>
<sequence length="954" mass="106755">MHIIHMKTNRIVNPLGFQLDVPRASWVTEGTEARSQAAAQVQVAADEGFERILFDSGKREDIDSLAYELPIALAPRTRYYWRVTVWADNGEVATSEPAWFETAKLDQPWQAEWITPIDQQIHPLLRKAFNLPAPVVSARISISGLGLYELAINGRRVGNEYLTPYCNAYDQWLQYQTFDVTDLLQQGNNVLGAMLGNGWYKGRFGFEGVQHGLYGQQFALLCELVIECADGQSIVVGSDTSWKTATGPILSSSIYDGEVYDANCEQAGWSSVGFDDSEWMAVQPIEIGFERLQARRSLPVVIKETLKPVELIHTPAGETVLDMGQNMVGWLSFKVHAPRGTEILLQYGEVLQQGNFYRDNLRSAKEEYRYISNGESAFVQPYFTFYGFRYVKISGWPGEIDTNDFTGCVIYSDMVQTGQIETSHPLVNRLILNALWGQKGNFVDVPTDCPQRDERMGWTGDAQVFSGAACFNMDAAAFFSKYLYDMYREQQTRNGMVPMVVPSVGMRGGGSAAWGDAAAIIPWNVYLHYGDKAILAQQFESMKAWVNFIKAADDSSGGQRLWTVGFHFGDWLALDGDNPLSRFGGTAIEFIASAYYYYSASLVAKAARVLGKEEETREYEQLASEVRTAIQQEFITPRGRVAINTQTALVLTLFLDLAPEQQRERVVEALRERLRASNNHLKTGFVGTPYLCRVLSNNDSNDLAYRLLLNDDYPGWLYAVKMGATTIWERWNSILPDGSISDTGMNSLNHYAYGSIVEWMYRDMLGLNPVEERPGFRHVRLAPQPDGRIKWAKADFDSAAGHYESSWSIGDDGRLSFQFRIPFNATATLTLPDADLASVNVNGQALTASGLQATQQGGHVTVEIAAGQWSFDYPPTRDYILHYTTNTPLAELLKNSKVVDALSQVFPELSRIDGPMLEQMSSSSLRDIVNSPFMAGRHIDLARIDEELKTITVE</sequence>
<dbReference type="Gene3D" id="1.50.10.10">
    <property type="match status" value="1"/>
</dbReference>
<feature type="domain" description="Alpha-L-rhamnosidase six-hairpin glycosidase" evidence="6">
    <location>
        <begin position="416"/>
        <end position="763"/>
    </location>
</feature>
<feature type="domain" description="Alpha-L-rhamnosidase concanavalin-like" evidence="4">
    <location>
        <begin position="313"/>
        <end position="411"/>
    </location>
</feature>
<dbReference type="Gene3D" id="2.60.120.260">
    <property type="entry name" value="Galactose-binding domain-like"/>
    <property type="match status" value="2"/>
</dbReference>
<dbReference type="GO" id="GO:0030596">
    <property type="term" value="F:alpha-L-rhamnosidase activity"/>
    <property type="evidence" value="ECO:0007669"/>
    <property type="project" value="UniProtKB-EC"/>
</dbReference>
<comment type="caution">
    <text evidence="8">The sequence shown here is derived from an EMBL/GenBank/DDBJ whole genome shotgun (WGS) entry which is preliminary data.</text>
</comment>
<evidence type="ECO:0000256" key="2">
    <source>
        <dbReference type="ARBA" id="ARBA00012652"/>
    </source>
</evidence>
<name>A0A8J3ITA2_9CHLR</name>
<feature type="domain" description="Alpha-L-rhamnosidase C-terminal" evidence="7">
    <location>
        <begin position="766"/>
        <end position="841"/>
    </location>
</feature>
<dbReference type="RefSeq" id="WP_220208951.1">
    <property type="nucleotide sequence ID" value="NZ_BNJK01000002.1"/>
</dbReference>
<accession>A0A8J3ITA2</accession>
<keyword evidence="9" id="KW-1185">Reference proteome</keyword>
<dbReference type="AlphaFoldDB" id="A0A8J3ITA2"/>
<evidence type="ECO:0000313" key="9">
    <source>
        <dbReference type="Proteomes" id="UP000597444"/>
    </source>
</evidence>
<dbReference type="InterPro" id="IPR013783">
    <property type="entry name" value="Ig-like_fold"/>
</dbReference>
<dbReference type="InterPro" id="IPR008902">
    <property type="entry name" value="Rhamnosid_concanavalin"/>
</dbReference>
<dbReference type="SUPFAM" id="SSF48208">
    <property type="entry name" value="Six-hairpin glycosidases"/>
    <property type="match status" value="1"/>
</dbReference>
<dbReference type="Pfam" id="PF08531">
    <property type="entry name" value="Bac_rhamnosid_N"/>
    <property type="match status" value="1"/>
</dbReference>
<dbReference type="Proteomes" id="UP000597444">
    <property type="component" value="Unassembled WGS sequence"/>
</dbReference>
<dbReference type="InterPro" id="IPR035398">
    <property type="entry name" value="Bac_rhamnosid_C"/>
</dbReference>
<dbReference type="EC" id="3.2.1.40" evidence="2"/>
<feature type="domain" description="Bacterial alpha-L-rhamnosidase N-terminal" evidence="5">
    <location>
        <begin position="135"/>
        <end position="303"/>
    </location>
</feature>
<evidence type="ECO:0000259" key="5">
    <source>
        <dbReference type="Pfam" id="PF08531"/>
    </source>
</evidence>
<dbReference type="Pfam" id="PF17389">
    <property type="entry name" value="Bac_rhamnosid6H"/>
    <property type="match status" value="1"/>
</dbReference>
<evidence type="ECO:0000259" key="7">
    <source>
        <dbReference type="Pfam" id="PF17390"/>
    </source>
</evidence>
<dbReference type="Gene3D" id="2.60.40.10">
    <property type="entry name" value="Immunoglobulins"/>
    <property type="match status" value="1"/>
</dbReference>
<evidence type="ECO:0000259" key="6">
    <source>
        <dbReference type="Pfam" id="PF17389"/>
    </source>
</evidence>
<dbReference type="PIRSF" id="PIRSF010631">
    <property type="entry name" value="A-rhamnsds"/>
    <property type="match status" value="1"/>
</dbReference>
<dbReference type="Pfam" id="PF05592">
    <property type="entry name" value="Bac_rhamnosid"/>
    <property type="match status" value="1"/>
</dbReference>
<evidence type="ECO:0000256" key="3">
    <source>
        <dbReference type="ARBA" id="ARBA00022801"/>
    </source>
</evidence>
<dbReference type="Pfam" id="PF25788">
    <property type="entry name" value="Ig_Rha78A_N"/>
    <property type="match status" value="1"/>
</dbReference>
<dbReference type="PANTHER" id="PTHR33307">
    <property type="entry name" value="ALPHA-RHAMNOSIDASE (EUROFUNG)"/>
    <property type="match status" value="1"/>
</dbReference>
<reference evidence="8" key="1">
    <citation type="submission" date="2020-10" db="EMBL/GenBank/DDBJ databases">
        <title>Taxonomic study of unclassified bacteria belonging to the class Ktedonobacteria.</title>
        <authorList>
            <person name="Yabe S."/>
            <person name="Wang C.M."/>
            <person name="Zheng Y."/>
            <person name="Sakai Y."/>
            <person name="Cavaletti L."/>
            <person name="Monciardini P."/>
            <person name="Donadio S."/>
        </authorList>
    </citation>
    <scope>NUCLEOTIDE SEQUENCE</scope>
    <source>
        <strain evidence="8">ID150040</strain>
    </source>
</reference>
<dbReference type="GO" id="GO:0005975">
    <property type="term" value="P:carbohydrate metabolic process"/>
    <property type="evidence" value="ECO:0007669"/>
    <property type="project" value="InterPro"/>
</dbReference>
<dbReference type="PANTHER" id="PTHR33307:SF6">
    <property type="entry name" value="ALPHA-RHAMNOSIDASE (EUROFUNG)-RELATED"/>
    <property type="match status" value="1"/>
</dbReference>
<dbReference type="EMBL" id="BNJK01000002">
    <property type="protein sequence ID" value="GHO98188.1"/>
    <property type="molecule type" value="Genomic_DNA"/>
</dbReference>
<organism evidence="8 9">
    <name type="scientific">Reticulibacter mediterranei</name>
    <dbReference type="NCBI Taxonomy" id="2778369"/>
    <lineage>
        <taxon>Bacteria</taxon>
        <taxon>Bacillati</taxon>
        <taxon>Chloroflexota</taxon>
        <taxon>Ktedonobacteria</taxon>
        <taxon>Ktedonobacterales</taxon>
        <taxon>Reticulibacteraceae</taxon>
        <taxon>Reticulibacter</taxon>
    </lineage>
</organism>
<evidence type="ECO:0000256" key="1">
    <source>
        <dbReference type="ARBA" id="ARBA00001445"/>
    </source>
</evidence>
<proteinExistence type="predicted"/>
<dbReference type="InterPro" id="IPR035396">
    <property type="entry name" value="Bac_rhamnosid6H"/>
</dbReference>
<keyword evidence="3" id="KW-0378">Hydrolase</keyword>
<comment type="catalytic activity">
    <reaction evidence="1">
        <text>Hydrolysis of terminal non-reducing alpha-L-rhamnose residues in alpha-L-rhamnosides.</text>
        <dbReference type="EC" id="3.2.1.40"/>
    </reaction>
</comment>
<gene>
    <name evidence="8" type="ORF">KSF_082360</name>
</gene>